<dbReference type="EMBL" id="JASBNA010000108">
    <property type="protein sequence ID" value="KAK7676673.1"/>
    <property type="molecule type" value="Genomic_DNA"/>
</dbReference>
<dbReference type="AlphaFoldDB" id="A0AAW0F877"/>
<accession>A0AAW0F877</accession>
<comment type="caution">
    <text evidence="1">The sequence shown here is derived from an EMBL/GenBank/DDBJ whole genome shotgun (WGS) entry which is preliminary data.</text>
</comment>
<gene>
    <name evidence="1" type="ORF">QCA50_020355</name>
</gene>
<organism evidence="1 2">
    <name type="scientific">Cerrena zonata</name>
    <dbReference type="NCBI Taxonomy" id="2478898"/>
    <lineage>
        <taxon>Eukaryota</taxon>
        <taxon>Fungi</taxon>
        <taxon>Dikarya</taxon>
        <taxon>Basidiomycota</taxon>
        <taxon>Agaricomycotina</taxon>
        <taxon>Agaricomycetes</taxon>
        <taxon>Polyporales</taxon>
        <taxon>Cerrenaceae</taxon>
        <taxon>Cerrena</taxon>
    </lineage>
</organism>
<name>A0AAW0F877_9APHY</name>
<protein>
    <submittedName>
        <fullName evidence="1">Uncharacterized protein</fullName>
    </submittedName>
</protein>
<sequence length="783" mass="87897">MANTEDKASLLVKGLNETLQSLWEEAAVPDDQPSNTFASLRAFISSLKQYKYHDASTQDVQFTVTALKLTSLCNHEAVLHLILLDERIESDSSQKSSSENPRLMIKVQIIPNASHHVFTLDIQSAKIVKLSAPEKVFKDIRAHLPMNVISDGFAELLSNIPAAPLTKDEVCLEVEAHLSRQWMNAKQKEGHMSACLATFSTVNLQDYPLDLHLFATFAKPEVRNLCNLSCRQEIVLTFKIEKIIFSNAGNFRDSKDTSTDWNISCIVGFTDGTDSEILNLDGARYAKCFSSYPQGCILANNQFEKVANFVVSYYCKILTQYSLNTVQPDDVDKSPPGNFELVVLPPCSINSHLNRLYRARDEDVTPFGLNSHFEADFDCISTSFEAGNGSDADSMVISIGTKRSQMKVEGKFVNFPPMKISFKVGISILEKMERDENYNSVCLALNFDEPTPKYVKSGSNVPTAYLDDFRENIISYLRSLSSKGFNIIYTMPTKIFTTLEYKIIPGRCGQVIATGCANTHCDLDAKADQLVLGILMRTDSTKVPTKIPLIPFSREILPLWNVMNVTMTLLTVSLGRQEGSTRFAVKTWKEEFGDETLLRDNFDFVSGRHIRYRYQESLKRDLYGMDSLECQTVNKITLDSLTSDNQTLIVSFEGTSEIEASIGVGWRKRTLAKWSTAISIYSDEVGLHVKKRADRTIEVRKMSGYEEDGDDLGLFEEHQHALNIGFKQMKKAFDDIARMLRDTVEDVKHPPTGQVYSFVDPRLTNEGGLVFSLCPEPLGEDTV</sequence>
<evidence type="ECO:0000313" key="1">
    <source>
        <dbReference type="EMBL" id="KAK7676673.1"/>
    </source>
</evidence>
<reference evidence="1 2" key="1">
    <citation type="submission" date="2022-09" db="EMBL/GenBank/DDBJ databases">
        <authorList>
            <person name="Palmer J.M."/>
        </authorList>
    </citation>
    <scope>NUCLEOTIDE SEQUENCE [LARGE SCALE GENOMIC DNA]</scope>
    <source>
        <strain evidence="1 2">DSM 7382</strain>
    </source>
</reference>
<keyword evidence="2" id="KW-1185">Reference proteome</keyword>
<dbReference type="Proteomes" id="UP001385951">
    <property type="component" value="Unassembled WGS sequence"/>
</dbReference>
<proteinExistence type="predicted"/>
<evidence type="ECO:0000313" key="2">
    <source>
        <dbReference type="Proteomes" id="UP001385951"/>
    </source>
</evidence>